<dbReference type="SUPFAM" id="SSF57667">
    <property type="entry name" value="beta-beta-alpha zinc fingers"/>
    <property type="match status" value="1"/>
</dbReference>
<dbReference type="Gene3D" id="3.30.160.60">
    <property type="entry name" value="Classic Zinc Finger"/>
    <property type="match status" value="2"/>
</dbReference>
<evidence type="ECO:0000313" key="9">
    <source>
        <dbReference type="Ensembl" id="ENSPMGP00000022569.1"/>
    </source>
</evidence>
<dbReference type="SMART" id="SM00355">
    <property type="entry name" value="ZnF_C2H2"/>
    <property type="match status" value="2"/>
</dbReference>
<dbReference type="PANTHER" id="PTHR16515:SF49">
    <property type="entry name" value="GASTRULA ZINC FINGER PROTEIN XLCGF49.1-LIKE-RELATED"/>
    <property type="match status" value="1"/>
</dbReference>
<dbReference type="PROSITE" id="PS50157">
    <property type="entry name" value="ZINC_FINGER_C2H2_2"/>
    <property type="match status" value="2"/>
</dbReference>
<evidence type="ECO:0000256" key="6">
    <source>
        <dbReference type="ARBA" id="ARBA00023242"/>
    </source>
</evidence>
<evidence type="ECO:0000256" key="4">
    <source>
        <dbReference type="ARBA" id="ARBA00022771"/>
    </source>
</evidence>
<keyword evidence="6" id="KW-0539">Nucleus</keyword>
<dbReference type="Proteomes" id="UP000261520">
    <property type="component" value="Unplaced"/>
</dbReference>
<feature type="domain" description="C2H2-type" evidence="8">
    <location>
        <begin position="70"/>
        <end position="97"/>
    </location>
</feature>
<accession>A0A3B4B1L5</accession>
<sequence>MLTYGTISAPAQVKETPREGVTQDMTGVAIIVEAAGGRERRHTCLTCGKSFYQKSHLKKHEVTHSDQKPFSCDKCERSYSSKESYKAHQVLDQDSRVKTLLHLNAFVFFAWTPVCFEQFGSNT</sequence>
<evidence type="ECO:0000256" key="7">
    <source>
        <dbReference type="PROSITE-ProRule" id="PRU00042"/>
    </source>
</evidence>
<dbReference type="InterPro" id="IPR013087">
    <property type="entry name" value="Znf_C2H2_type"/>
</dbReference>
<dbReference type="Ensembl" id="ENSPMGT00000024039.1">
    <property type="protein sequence ID" value="ENSPMGP00000022569.1"/>
    <property type="gene ID" value="ENSPMGG00000018265.1"/>
</dbReference>
<organism evidence="9 10">
    <name type="scientific">Periophthalmus magnuspinnatus</name>
    <dbReference type="NCBI Taxonomy" id="409849"/>
    <lineage>
        <taxon>Eukaryota</taxon>
        <taxon>Metazoa</taxon>
        <taxon>Chordata</taxon>
        <taxon>Craniata</taxon>
        <taxon>Vertebrata</taxon>
        <taxon>Euteleostomi</taxon>
        <taxon>Actinopterygii</taxon>
        <taxon>Neopterygii</taxon>
        <taxon>Teleostei</taxon>
        <taxon>Neoteleostei</taxon>
        <taxon>Acanthomorphata</taxon>
        <taxon>Gobiaria</taxon>
        <taxon>Gobiiformes</taxon>
        <taxon>Gobioidei</taxon>
        <taxon>Gobiidae</taxon>
        <taxon>Oxudercinae</taxon>
        <taxon>Periophthalmus</taxon>
    </lineage>
</organism>
<dbReference type="GO" id="GO:0008270">
    <property type="term" value="F:zinc ion binding"/>
    <property type="evidence" value="ECO:0007669"/>
    <property type="project" value="UniProtKB-KW"/>
</dbReference>
<keyword evidence="5" id="KW-0862">Zinc</keyword>
<comment type="subcellular location">
    <subcellularLocation>
        <location evidence="1">Nucleus</location>
    </subcellularLocation>
</comment>
<dbReference type="FunFam" id="3.30.160.60:FF:000100">
    <property type="entry name" value="Zinc finger 45-like"/>
    <property type="match status" value="1"/>
</dbReference>
<proteinExistence type="predicted"/>
<keyword evidence="10" id="KW-1185">Reference proteome</keyword>
<keyword evidence="3" id="KW-0677">Repeat</keyword>
<evidence type="ECO:0000259" key="8">
    <source>
        <dbReference type="PROSITE" id="PS50157"/>
    </source>
</evidence>
<dbReference type="STRING" id="409849.ENSPMGP00000022569"/>
<name>A0A3B4B1L5_9GOBI</name>
<dbReference type="Pfam" id="PF00096">
    <property type="entry name" value="zf-C2H2"/>
    <property type="match status" value="2"/>
</dbReference>
<protein>
    <recommendedName>
        <fullName evidence="8">C2H2-type domain-containing protein</fullName>
    </recommendedName>
</protein>
<dbReference type="AlphaFoldDB" id="A0A3B4B1L5"/>
<dbReference type="GO" id="GO:0010468">
    <property type="term" value="P:regulation of gene expression"/>
    <property type="evidence" value="ECO:0007669"/>
    <property type="project" value="TreeGrafter"/>
</dbReference>
<reference evidence="9" key="1">
    <citation type="submission" date="2025-08" db="UniProtKB">
        <authorList>
            <consortium name="Ensembl"/>
        </authorList>
    </citation>
    <scope>IDENTIFICATION</scope>
</reference>
<keyword evidence="2" id="KW-0479">Metal-binding</keyword>
<keyword evidence="4 7" id="KW-0863">Zinc-finger</keyword>
<dbReference type="GO" id="GO:0005634">
    <property type="term" value="C:nucleus"/>
    <property type="evidence" value="ECO:0007669"/>
    <property type="project" value="UniProtKB-SubCell"/>
</dbReference>
<dbReference type="InterPro" id="IPR036236">
    <property type="entry name" value="Znf_C2H2_sf"/>
</dbReference>
<reference evidence="9" key="2">
    <citation type="submission" date="2025-09" db="UniProtKB">
        <authorList>
            <consortium name="Ensembl"/>
        </authorList>
    </citation>
    <scope>IDENTIFICATION</scope>
</reference>
<dbReference type="InterPro" id="IPR050331">
    <property type="entry name" value="Zinc_finger"/>
</dbReference>
<feature type="domain" description="C2H2-type" evidence="8">
    <location>
        <begin position="42"/>
        <end position="69"/>
    </location>
</feature>
<dbReference type="PROSITE" id="PS00028">
    <property type="entry name" value="ZINC_FINGER_C2H2_1"/>
    <property type="match status" value="1"/>
</dbReference>
<evidence type="ECO:0000256" key="2">
    <source>
        <dbReference type="ARBA" id="ARBA00022723"/>
    </source>
</evidence>
<evidence type="ECO:0000256" key="5">
    <source>
        <dbReference type="ARBA" id="ARBA00022833"/>
    </source>
</evidence>
<evidence type="ECO:0000256" key="3">
    <source>
        <dbReference type="ARBA" id="ARBA00022737"/>
    </source>
</evidence>
<evidence type="ECO:0000313" key="10">
    <source>
        <dbReference type="Proteomes" id="UP000261520"/>
    </source>
</evidence>
<dbReference type="PANTHER" id="PTHR16515">
    <property type="entry name" value="PR DOMAIN ZINC FINGER PROTEIN"/>
    <property type="match status" value="1"/>
</dbReference>
<evidence type="ECO:0000256" key="1">
    <source>
        <dbReference type="ARBA" id="ARBA00004123"/>
    </source>
</evidence>